<gene>
    <name evidence="1" type="ORF">L6164_017052</name>
</gene>
<organism evidence="1 2">
    <name type="scientific">Bauhinia variegata</name>
    <name type="common">Purple orchid tree</name>
    <name type="synonym">Phanera variegata</name>
    <dbReference type="NCBI Taxonomy" id="167791"/>
    <lineage>
        <taxon>Eukaryota</taxon>
        <taxon>Viridiplantae</taxon>
        <taxon>Streptophyta</taxon>
        <taxon>Embryophyta</taxon>
        <taxon>Tracheophyta</taxon>
        <taxon>Spermatophyta</taxon>
        <taxon>Magnoliopsida</taxon>
        <taxon>eudicotyledons</taxon>
        <taxon>Gunneridae</taxon>
        <taxon>Pentapetalae</taxon>
        <taxon>rosids</taxon>
        <taxon>fabids</taxon>
        <taxon>Fabales</taxon>
        <taxon>Fabaceae</taxon>
        <taxon>Cercidoideae</taxon>
        <taxon>Cercideae</taxon>
        <taxon>Bauhiniinae</taxon>
        <taxon>Bauhinia</taxon>
    </lineage>
</organism>
<dbReference type="EMBL" id="CM039432">
    <property type="protein sequence ID" value="KAI4332117.1"/>
    <property type="molecule type" value="Genomic_DNA"/>
</dbReference>
<comment type="caution">
    <text evidence="1">The sequence shown here is derived from an EMBL/GenBank/DDBJ whole genome shotgun (WGS) entry which is preliminary data.</text>
</comment>
<evidence type="ECO:0000313" key="2">
    <source>
        <dbReference type="Proteomes" id="UP000828941"/>
    </source>
</evidence>
<dbReference type="Proteomes" id="UP000828941">
    <property type="component" value="Chromosome 7"/>
</dbReference>
<proteinExistence type="predicted"/>
<protein>
    <submittedName>
        <fullName evidence="1">Uncharacterized protein</fullName>
    </submittedName>
</protein>
<reference evidence="1 2" key="1">
    <citation type="journal article" date="2022" name="DNA Res.">
        <title>Chromosomal-level genome assembly of the orchid tree Bauhinia variegata (Leguminosae; Cercidoideae) supports the allotetraploid origin hypothesis of Bauhinia.</title>
        <authorList>
            <person name="Zhong Y."/>
            <person name="Chen Y."/>
            <person name="Zheng D."/>
            <person name="Pang J."/>
            <person name="Liu Y."/>
            <person name="Luo S."/>
            <person name="Meng S."/>
            <person name="Qian L."/>
            <person name="Wei D."/>
            <person name="Dai S."/>
            <person name="Zhou R."/>
        </authorList>
    </citation>
    <scope>NUCLEOTIDE SEQUENCE [LARGE SCALE GENOMIC DNA]</scope>
    <source>
        <strain evidence="1">BV-YZ2020</strain>
    </source>
</reference>
<name>A0ACB9N880_BAUVA</name>
<sequence length="548" mass="60784">MEVEGQGRRIRRSGIQRRDLSQTQNLLPLHASTSNSINLSKTISCWYCDFKISCFNKSLFYFGRRHARFFKVWFSIGTGFALSALLGVTLILLWELAQALHLLGDNDELGNIAHALFFGFSPLQSSLSLSLADAGCICISTIVSVFVHEFGHAIAAASEGIQIEYVAIFIAVLFPGALVAFDYELLQSSPPLTALRVYSAGIWHNAVCCAACALALFLLPLVLFPFYTHDHGPMVLDVPSTSPLSGYLSPGDVIVSVDGIPIRNAQEWMEVNTLTYNMKLSKNVNISHHTGDLRAVNGRKGYCVPSFIMEERRPTEVAENQYTCPNDLIAFVKVFLSTAGMLDNVQSETDLLNRDWNIYCLNAKDVVEHNKCGDGWGIATKYPRSGTTCSQDEYCLAPVQEPGLVWIEIKYSSPSSHECSLLHRNRFPGPETSNLKEAKCGGTFIFVGDVISMAHSVHFTSYQPRWGLLSFAYFPNLLERILIWTFRVSVALALLNSLPVYFLDGGSVLDAALSHFTSLSPRKREKFLKSCLFGGTIISIIGLFWELL</sequence>
<evidence type="ECO:0000313" key="1">
    <source>
        <dbReference type="EMBL" id="KAI4332117.1"/>
    </source>
</evidence>
<keyword evidence="2" id="KW-1185">Reference proteome</keyword>
<accession>A0ACB9N880</accession>